<name>D6GU67_FILAD</name>
<evidence type="ECO:0000256" key="7">
    <source>
        <dbReference type="SAM" id="Phobius"/>
    </source>
</evidence>
<dbReference type="EMBL" id="CP002390">
    <property type="protein sequence ID" value="ADW16154.1"/>
    <property type="molecule type" value="Genomic_DNA"/>
</dbReference>
<comment type="similarity">
    <text evidence="2">Belongs to the UPF0324 family.</text>
</comment>
<dbReference type="EMBL" id="CP002390">
    <property type="protein sequence ID" value="EFE27584.1"/>
    <property type="molecule type" value="Genomic_DNA"/>
</dbReference>
<feature type="transmembrane region" description="Helical" evidence="7">
    <location>
        <begin position="150"/>
        <end position="169"/>
    </location>
</feature>
<evidence type="ECO:0000313" key="9">
    <source>
        <dbReference type="EMBL" id="EFE27584.1"/>
    </source>
</evidence>
<dbReference type="KEGG" id="faa:HMPREF0389_01708"/>
<dbReference type="PATRIC" id="fig|546269.5.peg.1019"/>
<evidence type="ECO:0000256" key="6">
    <source>
        <dbReference type="ARBA" id="ARBA00023136"/>
    </source>
</evidence>
<keyword evidence="10" id="KW-1185">Reference proteome</keyword>
<keyword evidence="6 7" id="KW-0472">Membrane</keyword>
<dbReference type="AlphaFoldDB" id="D6GU67"/>
<dbReference type="HOGENOM" id="CLU_033541_2_1_9"/>
<dbReference type="Pfam" id="PF03601">
    <property type="entry name" value="Cons_hypoth698"/>
    <property type="match status" value="1"/>
</dbReference>
<proteinExistence type="inferred from homology"/>
<feature type="transmembrane region" description="Helical" evidence="7">
    <location>
        <begin position="214"/>
        <end position="233"/>
    </location>
</feature>
<reference evidence="9" key="2">
    <citation type="submission" date="2010-12" db="EMBL/GenBank/DDBJ databases">
        <title>The Genome Sequence of Filifactor alocis strain ATCC 35896.</title>
        <authorList>
            <consortium name="The Broad Institute Genome Sequencing Platform"/>
            <person name="Ward D."/>
            <person name="Earl A."/>
            <person name="Feldgarden M."/>
            <person name="Young S.K."/>
            <person name="Gargeya S."/>
            <person name="Zeng Q."/>
            <person name="Alvarado L."/>
            <person name="Berlin A."/>
            <person name="Bochicchio J."/>
            <person name="Chapman S.B."/>
            <person name="Chen Z."/>
            <person name="Freedman E."/>
            <person name="Gellesch M."/>
            <person name="Goldberg J."/>
            <person name="Griggs A."/>
            <person name="Gujja S."/>
            <person name="Heilman E."/>
            <person name="Heiman D."/>
            <person name="Howarth C."/>
            <person name="Mehta T."/>
            <person name="Neiman D."/>
            <person name="Pearson M."/>
            <person name="Roberts A."/>
            <person name="Saif S."/>
            <person name="Shea T."/>
            <person name="Shenoy N."/>
            <person name="Sisk P."/>
            <person name="Stolte C."/>
            <person name="Sykes S."/>
            <person name="White J."/>
            <person name="Yandava C."/>
            <person name="Izard J."/>
            <person name="Blanton J.M."/>
            <person name="Baranova O.V."/>
            <person name="Tanner A.C."/>
            <person name="Dewhirst F.E."/>
            <person name="Haas B."/>
            <person name="Nusbaum C."/>
            <person name="Birren B."/>
        </authorList>
    </citation>
    <scope>NUCLEOTIDE SEQUENCE</scope>
    <source>
        <strain evidence="9">ATCC 35896</strain>
    </source>
</reference>
<dbReference type="Proteomes" id="UP000007468">
    <property type="component" value="Chromosome"/>
</dbReference>
<feature type="transmembrane region" description="Helical" evidence="7">
    <location>
        <begin position="7"/>
        <end position="24"/>
    </location>
</feature>
<dbReference type="PANTHER" id="PTHR30106:SF1">
    <property type="entry name" value="UPF0324 MEMBRANE PROTEIN FN0533"/>
    <property type="match status" value="1"/>
</dbReference>
<evidence type="ECO:0000313" key="8">
    <source>
        <dbReference type="EMBL" id="ADW16154.1"/>
    </source>
</evidence>
<protein>
    <submittedName>
        <fullName evidence="9">Uncharacterized protein</fullName>
    </submittedName>
</protein>
<feature type="transmembrane region" description="Helical" evidence="7">
    <location>
        <begin position="64"/>
        <end position="84"/>
    </location>
</feature>
<sequence length="341" mass="36788">MKSFSKNFYGILLCLLIATPAWFLGKTLPLVGAPVFAIFIGMIVNTFYKDRAKTGAGIKFTSKYILQFAVVLLGFGLNLSQVLMVGTTSLPIILSTITTSLFCAWLLQKKFNLDSNTATLVGVGSSICGGSAIAATAPVIKADEEEIAKAISVIFLFNILAALIFPTLGDLIGLSNNGFSVFAGTAVNDTSSVTATATTWDSIHNSNTLEGATIVKLTRTLAIIPITLGLSFYQIYKQKQQGASSHEKVSIKKVFPIFILFFVLASILTTFLTKNGIDTDVFHYFKVLSKFCIVMAMAAIGLNTDIIKLIKTGGQAIFLGGSCWIAITLVDLLMQRFLNLW</sequence>
<feature type="transmembrane region" description="Helical" evidence="7">
    <location>
        <begin position="254"/>
        <end position="272"/>
    </location>
</feature>
<evidence type="ECO:0000256" key="4">
    <source>
        <dbReference type="ARBA" id="ARBA00022692"/>
    </source>
</evidence>
<evidence type="ECO:0000256" key="1">
    <source>
        <dbReference type="ARBA" id="ARBA00004651"/>
    </source>
</evidence>
<evidence type="ECO:0000313" key="10">
    <source>
        <dbReference type="Proteomes" id="UP000007468"/>
    </source>
</evidence>
<dbReference type="OrthoDB" id="9811391at2"/>
<dbReference type="InterPro" id="IPR018383">
    <property type="entry name" value="UPF0324_pro"/>
</dbReference>
<keyword evidence="5 7" id="KW-1133">Transmembrane helix</keyword>
<feature type="transmembrane region" description="Helical" evidence="7">
    <location>
        <begin position="316"/>
        <end position="338"/>
    </location>
</feature>
<comment type="subcellular location">
    <subcellularLocation>
        <location evidence="1">Cell membrane</location>
        <topology evidence="1">Multi-pass membrane protein</topology>
    </subcellularLocation>
</comment>
<gene>
    <name evidence="9" type="ordered locus">HMPREF0389_01657</name>
    <name evidence="8" type="ordered locus">HMPREF0389_01708</name>
</gene>
<feature type="transmembrane region" description="Helical" evidence="7">
    <location>
        <begin position="284"/>
        <end position="304"/>
    </location>
</feature>
<dbReference type="PANTHER" id="PTHR30106">
    <property type="entry name" value="INNER MEMBRANE PROTEIN YEIH-RELATED"/>
    <property type="match status" value="1"/>
</dbReference>
<feature type="transmembrane region" description="Helical" evidence="7">
    <location>
        <begin position="30"/>
        <end position="48"/>
    </location>
</feature>
<accession>D6GU67</accession>
<dbReference type="eggNOG" id="COG2855">
    <property type="taxonomic scope" value="Bacteria"/>
</dbReference>
<dbReference type="GO" id="GO:0005886">
    <property type="term" value="C:plasma membrane"/>
    <property type="evidence" value="ECO:0007669"/>
    <property type="project" value="UniProtKB-SubCell"/>
</dbReference>
<dbReference type="RefSeq" id="WP_014262293.1">
    <property type="nucleotide sequence ID" value="NC_016630.1"/>
</dbReference>
<evidence type="ECO:0000256" key="3">
    <source>
        <dbReference type="ARBA" id="ARBA00022475"/>
    </source>
</evidence>
<keyword evidence="4 7" id="KW-0812">Transmembrane</keyword>
<reference evidence="10" key="1">
    <citation type="submission" date="2010-12" db="EMBL/GenBank/DDBJ databases">
        <title>The genome sequence of Filifactor alocis strain ATCC 35896.</title>
        <authorList>
            <consortium name="The Broad Institute Genome Sequencing Platform"/>
            <person name="Ward D."/>
            <person name="Earl A."/>
            <person name="Feldgarden M."/>
            <person name="Young S.K."/>
            <person name="Gargeya S."/>
            <person name="Zeng Q."/>
            <person name="Alvarado L."/>
            <person name="Berlin A."/>
            <person name="Bochicchio J."/>
            <person name="Chapman S.B."/>
            <person name="Chen Z."/>
            <person name="Freedman E."/>
            <person name="Gellesch M."/>
            <person name="Goldberg J."/>
            <person name="Griggs A."/>
            <person name="Gujja S."/>
            <person name="Heilman E."/>
            <person name="Heiman D."/>
            <person name="Howarth C."/>
            <person name="Mehta T."/>
            <person name="Neiman D."/>
            <person name="Pearson M."/>
            <person name="Roberts A."/>
            <person name="Saif S."/>
            <person name="Shea T."/>
            <person name="Shenoy N."/>
            <person name="Sisk P."/>
            <person name="Stolte C."/>
            <person name="Sykes S."/>
            <person name="White J."/>
            <person name="Yandava C."/>
            <person name="Izard J."/>
            <person name="Blanton J.M."/>
            <person name="Baranova O.V."/>
            <person name="Tanner A.C."/>
            <person name="Dewhirst F.E."/>
            <person name="Haas B."/>
            <person name="Nusbaum C."/>
            <person name="Birren B."/>
        </authorList>
    </citation>
    <scope>NUCLEOTIDE SEQUENCE [LARGE SCALE GENOMIC DNA]</scope>
    <source>
        <strain evidence="10">ATCC 35896 / D40 B5</strain>
    </source>
</reference>
<evidence type="ECO:0000256" key="2">
    <source>
        <dbReference type="ARBA" id="ARBA00007977"/>
    </source>
</evidence>
<dbReference type="KEGG" id="faa:HMPREF0389_01657"/>
<keyword evidence="3" id="KW-1003">Cell membrane</keyword>
<evidence type="ECO:0000256" key="5">
    <source>
        <dbReference type="ARBA" id="ARBA00022989"/>
    </source>
</evidence>
<organism evidence="9 10">
    <name type="scientific">Filifactor alocis (strain ATCC 35896 / CCUG 47790 / D40 B5)</name>
    <name type="common">Fusobacterium alocis</name>
    <dbReference type="NCBI Taxonomy" id="546269"/>
    <lineage>
        <taxon>Bacteria</taxon>
        <taxon>Bacillati</taxon>
        <taxon>Bacillota</taxon>
        <taxon>Clostridia</taxon>
        <taxon>Peptostreptococcales</taxon>
        <taxon>Filifactoraceae</taxon>
        <taxon>Filifactor</taxon>
    </lineage>
</organism>